<dbReference type="InterPro" id="IPR013752">
    <property type="entry name" value="KPA_reductase"/>
</dbReference>
<evidence type="ECO:0000259" key="5">
    <source>
        <dbReference type="Pfam" id="PF08546"/>
    </source>
</evidence>
<feature type="domain" description="Ketopantoate reductase N-terminal" evidence="4">
    <location>
        <begin position="88"/>
        <end position="246"/>
    </location>
</feature>
<dbReference type="AlphaFoldDB" id="A0AAE0HTW6"/>
<evidence type="ECO:0000313" key="6">
    <source>
        <dbReference type="EMBL" id="KAK3312823.1"/>
    </source>
</evidence>
<evidence type="ECO:0000256" key="3">
    <source>
        <dbReference type="ARBA" id="ARBA00023002"/>
    </source>
</evidence>
<gene>
    <name evidence="6" type="ORF">B0H66DRAFT_568958</name>
</gene>
<comment type="caution">
    <text evidence="6">The sequence shown here is derived from an EMBL/GenBank/DDBJ whole genome shotgun (WGS) entry which is preliminary data.</text>
</comment>
<dbReference type="EMBL" id="JAUEDM010000008">
    <property type="protein sequence ID" value="KAK3312823.1"/>
    <property type="molecule type" value="Genomic_DNA"/>
</dbReference>
<feature type="domain" description="Ketopantoate reductase C-terminal" evidence="5">
    <location>
        <begin position="280"/>
        <end position="403"/>
    </location>
</feature>
<keyword evidence="3" id="KW-0560">Oxidoreductase</keyword>
<keyword evidence="7" id="KW-1185">Reference proteome</keyword>
<name>A0AAE0HTW6_9PEZI</name>
<dbReference type="InterPro" id="IPR051402">
    <property type="entry name" value="KPR-Related"/>
</dbReference>
<reference evidence="6" key="1">
    <citation type="journal article" date="2023" name="Mol. Phylogenet. Evol.">
        <title>Genome-scale phylogeny and comparative genomics of the fungal order Sordariales.</title>
        <authorList>
            <person name="Hensen N."/>
            <person name="Bonometti L."/>
            <person name="Westerberg I."/>
            <person name="Brannstrom I.O."/>
            <person name="Guillou S."/>
            <person name="Cros-Aarteil S."/>
            <person name="Calhoun S."/>
            <person name="Haridas S."/>
            <person name="Kuo A."/>
            <person name="Mondo S."/>
            <person name="Pangilinan J."/>
            <person name="Riley R."/>
            <person name="LaButti K."/>
            <person name="Andreopoulos B."/>
            <person name="Lipzen A."/>
            <person name="Chen C."/>
            <person name="Yan M."/>
            <person name="Daum C."/>
            <person name="Ng V."/>
            <person name="Clum A."/>
            <person name="Steindorff A."/>
            <person name="Ohm R.A."/>
            <person name="Martin F."/>
            <person name="Silar P."/>
            <person name="Natvig D.O."/>
            <person name="Lalanne C."/>
            <person name="Gautier V."/>
            <person name="Ament-Velasquez S.L."/>
            <person name="Kruys A."/>
            <person name="Hutchinson M.I."/>
            <person name="Powell A.J."/>
            <person name="Barry K."/>
            <person name="Miller A.N."/>
            <person name="Grigoriev I.V."/>
            <person name="Debuchy R."/>
            <person name="Gladieux P."/>
            <person name="Hiltunen Thoren M."/>
            <person name="Johannesson H."/>
        </authorList>
    </citation>
    <scope>NUCLEOTIDE SEQUENCE</scope>
    <source>
        <strain evidence="6">CBS 118394</strain>
    </source>
</reference>
<dbReference type="InterPro" id="IPR036291">
    <property type="entry name" value="NAD(P)-bd_dom_sf"/>
</dbReference>
<reference evidence="6" key="2">
    <citation type="submission" date="2023-06" db="EMBL/GenBank/DDBJ databases">
        <authorList>
            <consortium name="Lawrence Berkeley National Laboratory"/>
            <person name="Haridas S."/>
            <person name="Hensen N."/>
            <person name="Bonometti L."/>
            <person name="Westerberg I."/>
            <person name="Brannstrom I.O."/>
            <person name="Guillou S."/>
            <person name="Cros-Aarteil S."/>
            <person name="Calhoun S."/>
            <person name="Kuo A."/>
            <person name="Mondo S."/>
            <person name="Pangilinan J."/>
            <person name="Riley R."/>
            <person name="Labutti K."/>
            <person name="Andreopoulos B."/>
            <person name="Lipzen A."/>
            <person name="Chen C."/>
            <person name="Yanf M."/>
            <person name="Daum C."/>
            <person name="Ng V."/>
            <person name="Clum A."/>
            <person name="Steindorff A."/>
            <person name="Ohm R."/>
            <person name="Martin F."/>
            <person name="Silar P."/>
            <person name="Natvig D."/>
            <person name="Lalanne C."/>
            <person name="Gautier V."/>
            <person name="Ament-Velasquez S.L."/>
            <person name="Kruys A."/>
            <person name="Hutchinson M.I."/>
            <person name="Powell A.J."/>
            <person name="Barry K."/>
            <person name="Miller A.N."/>
            <person name="Grigoriev I.V."/>
            <person name="Debuchy R."/>
            <person name="Gladieux P."/>
            <person name="Thoren M.H."/>
            <person name="Johannesson H."/>
        </authorList>
    </citation>
    <scope>NUCLEOTIDE SEQUENCE</scope>
    <source>
        <strain evidence="6">CBS 118394</strain>
    </source>
</reference>
<dbReference type="Pfam" id="PF08546">
    <property type="entry name" value="ApbA_C"/>
    <property type="match status" value="1"/>
</dbReference>
<dbReference type="NCBIfam" id="TIGR00745">
    <property type="entry name" value="apbA_panE"/>
    <property type="match status" value="1"/>
</dbReference>
<dbReference type="GO" id="GO:0008677">
    <property type="term" value="F:2-dehydropantoate 2-reductase activity"/>
    <property type="evidence" value="ECO:0007669"/>
    <property type="project" value="InterPro"/>
</dbReference>
<dbReference type="InterPro" id="IPR008927">
    <property type="entry name" value="6-PGluconate_DH-like_C_sf"/>
</dbReference>
<evidence type="ECO:0008006" key="8">
    <source>
        <dbReference type="Google" id="ProtNLM"/>
    </source>
</evidence>
<dbReference type="Proteomes" id="UP001283341">
    <property type="component" value="Unassembled WGS sequence"/>
</dbReference>
<organism evidence="6 7">
    <name type="scientific">Apodospora peruviana</name>
    <dbReference type="NCBI Taxonomy" id="516989"/>
    <lineage>
        <taxon>Eukaryota</taxon>
        <taxon>Fungi</taxon>
        <taxon>Dikarya</taxon>
        <taxon>Ascomycota</taxon>
        <taxon>Pezizomycotina</taxon>
        <taxon>Sordariomycetes</taxon>
        <taxon>Sordariomycetidae</taxon>
        <taxon>Sordariales</taxon>
        <taxon>Lasiosphaeriaceae</taxon>
        <taxon>Apodospora</taxon>
    </lineage>
</organism>
<dbReference type="GO" id="GO:0005737">
    <property type="term" value="C:cytoplasm"/>
    <property type="evidence" value="ECO:0007669"/>
    <property type="project" value="TreeGrafter"/>
</dbReference>
<dbReference type="SUPFAM" id="SSF48179">
    <property type="entry name" value="6-phosphogluconate dehydrogenase C-terminal domain-like"/>
    <property type="match status" value="1"/>
</dbReference>
<accession>A0AAE0HTW6</accession>
<evidence type="ECO:0000256" key="1">
    <source>
        <dbReference type="ARBA" id="ARBA00007870"/>
    </source>
</evidence>
<dbReference type="PANTHER" id="PTHR21708">
    <property type="entry name" value="PROBABLE 2-DEHYDROPANTOATE 2-REDUCTASE"/>
    <property type="match status" value="1"/>
</dbReference>
<dbReference type="Pfam" id="PF02558">
    <property type="entry name" value="ApbA"/>
    <property type="match status" value="1"/>
</dbReference>
<dbReference type="SUPFAM" id="SSF51735">
    <property type="entry name" value="NAD(P)-binding Rossmann-fold domains"/>
    <property type="match status" value="1"/>
</dbReference>
<protein>
    <recommendedName>
        <fullName evidence="8">2-dehydropantoate 2-reductase</fullName>
    </recommendedName>
</protein>
<dbReference type="Gene3D" id="3.40.50.720">
    <property type="entry name" value="NAD(P)-binding Rossmann-like Domain"/>
    <property type="match status" value="1"/>
</dbReference>
<dbReference type="GO" id="GO:0015940">
    <property type="term" value="P:pantothenate biosynthetic process"/>
    <property type="evidence" value="ECO:0007669"/>
    <property type="project" value="InterPro"/>
</dbReference>
<evidence type="ECO:0000259" key="4">
    <source>
        <dbReference type="Pfam" id="PF02558"/>
    </source>
</evidence>
<proteinExistence type="inferred from homology"/>
<comment type="similarity">
    <text evidence="1">Belongs to the ketopantoate reductase family.</text>
</comment>
<dbReference type="InterPro" id="IPR013328">
    <property type="entry name" value="6PGD_dom2"/>
</dbReference>
<dbReference type="FunFam" id="1.10.1040.10:FF:000017">
    <property type="entry name" value="2-dehydropantoate 2-reductase"/>
    <property type="match status" value="1"/>
</dbReference>
<dbReference type="InterPro" id="IPR013332">
    <property type="entry name" value="KPR_N"/>
</dbReference>
<dbReference type="PANTHER" id="PTHR21708:SF30">
    <property type="entry name" value="2-DEHYDROPANTOATE 2-REDUCTASE-RELATED"/>
    <property type="match status" value="1"/>
</dbReference>
<dbReference type="Gene3D" id="1.10.1040.10">
    <property type="entry name" value="N-(1-d-carboxylethyl)-l-norvaline Dehydrogenase, domain 2"/>
    <property type="match status" value="1"/>
</dbReference>
<dbReference type="InterPro" id="IPR003710">
    <property type="entry name" value="ApbA"/>
</dbReference>
<evidence type="ECO:0000313" key="7">
    <source>
        <dbReference type="Proteomes" id="UP001283341"/>
    </source>
</evidence>
<keyword evidence="2" id="KW-0521">NADP</keyword>
<sequence>MASQASIWQRNRTIGIPTSQGTLVATKRVSSSFRIITTSRHAITTAASESRPSPLRRTSRTTAAVFPSYHKTFSMGSMVDGPSDKANVLIVGSGGVGTMAAYALEKGGKASVTAVLRSNFPAVKKSGFNITSLDHGEIQGWRPSRIRNSIPDTAKQGDQPYDFVVVTTKNIADIHPSVAEIIAPAITPGHTAITLLQNGLNIERPLITAFPSNPIISGISFIGATEGPKGTIKHDDHDVLIVGAFDNPNISATESDAAAKHFIDLYGSCPGIDCLHEPDVRFSRWRKLLYNASFNSVATILRMDTSRMRVSEHIVDDLIRPIMLEIQAAALAKGVELPDELVDRMIVVDTFEAFFKPSMLQDAEKGNYIEFENIVGEPLREAERLGVPTPTLRVVYGLLKGIQWRVREAKGLVKVPLKSDPGLKYGGGKGPRTVTT</sequence>
<evidence type="ECO:0000256" key="2">
    <source>
        <dbReference type="ARBA" id="ARBA00022857"/>
    </source>
</evidence>